<dbReference type="GO" id="GO:0052873">
    <property type="term" value="F:FMN reductase (NADPH) activity"/>
    <property type="evidence" value="ECO:0007669"/>
    <property type="project" value="UniProtKB-EC"/>
</dbReference>
<dbReference type="InterPro" id="IPR005025">
    <property type="entry name" value="FMN_Rdtase-like_dom"/>
</dbReference>
<dbReference type="Pfam" id="PF03358">
    <property type="entry name" value="FMN_red"/>
    <property type="match status" value="1"/>
</dbReference>
<name>A0A7W9BPY6_9SPHN</name>
<dbReference type="PANTHER" id="PTHR30543:SF21">
    <property type="entry name" value="NAD(P)H-DEPENDENT FMN REDUCTASE LOT6"/>
    <property type="match status" value="1"/>
</dbReference>
<evidence type="ECO:0000259" key="1">
    <source>
        <dbReference type="Pfam" id="PF03358"/>
    </source>
</evidence>
<keyword evidence="3" id="KW-1185">Reference proteome</keyword>
<dbReference type="OrthoDB" id="9812295at2"/>
<evidence type="ECO:0000313" key="3">
    <source>
        <dbReference type="Proteomes" id="UP000546701"/>
    </source>
</evidence>
<dbReference type="InterPro" id="IPR050712">
    <property type="entry name" value="NAD(P)H-dep_reductase"/>
</dbReference>
<dbReference type="GO" id="GO:0010181">
    <property type="term" value="F:FMN binding"/>
    <property type="evidence" value="ECO:0007669"/>
    <property type="project" value="TreeGrafter"/>
</dbReference>
<protein>
    <submittedName>
        <fullName evidence="2">FMN reductase</fullName>
        <ecNumber evidence="2">1.5.1.38</ecNumber>
    </submittedName>
</protein>
<dbReference type="SUPFAM" id="SSF52218">
    <property type="entry name" value="Flavoproteins"/>
    <property type="match status" value="1"/>
</dbReference>
<comment type="caution">
    <text evidence="2">The sequence shown here is derived from an EMBL/GenBank/DDBJ whole genome shotgun (WGS) entry which is preliminary data.</text>
</comment>
<gene>
    <name evidence="2" type="ORF">FHS99_000487</name>
</gene>
<accession>A0A7W9BPY6</accession>
<dbReference type="EC" id="1.5.1.38" evidence="2"/>
<dbReference type="EMBL" id="JACIJR010000001">
    <property type="protein sequence ID" value="MBB5728031.1"/>
    <property type="molecule type" value="Genomic_DNA"/>
</dbReference>
<dbReference type="InterPro" id="IPR029039">
    <property type="entry name" value="Flavoprotein-like_sf"/>
</dbReference>
<sequence length="188" mass="19405">MARHIVGIGGTFRPQSSSELLVRAVLSACERMGARVTMFDGAALAALPHFNPESQDRTAAQAAFVAALRDADGIVIGTPGYHGGVSGVVKNAIDLLEDLRGDDRVYFDGMPVGLVVSAAGWQAGGVTLAALRGIVHAMRGWPTPAGIAVNSIAQKPFGADGALIDAGIAAQVDTQARQIMGFRLEQAA</sequence>
<keyword evidence="2" id="KW-0560">Oxidoreductase</keyword>
<dbReference type="AlphaFoldDB" id="A0A7W9BPY6"/>
<reference evidence="2 3" key="1">
    <citation type="submission" date="2020-08" db="EMBL/GenBank/DDBJ databases">
        <title>Genomic Encyclopedia of Type Strains, Phase IV (KMG-IV): sequencing the most valuable type-strain genomes for metagenomic binning, comparative biology and taxonomic classification.</title>
        <authorList>
            <person name="Goeker M."/>
        </authorList>
    </citation>
    <scope>NUCLEOTIDE SEQUENCE [LARGE SCALE GENOMIC DNA]</scope>
    <source>
        <strain evidence="2 3">DSM 103336</strain>
    </source>
</reference>
<evidence type="ECO:0000313" key="2">
    <source>
        <dbReference type="EMBL" id="MBB5728031.1"/>
    </source>
</evidence>
<dbReference type="Gene3D" id="3.40.50.360">
    <property type="match status" value="1"/>
</dbReference>
<dbReference type="RefSeq" id="WP_157174995.1">
    <property type="nucleotide sequence ID" value="NZ_BMJP01000001.1"/>
</dbReference>
<feature type="domain" description="NADPH-dependent FMN reductase-like" evidence="1">
    <location>
        <begin position="5"/>
        <end position="149"/>
    </location>
</feature>
<dbReference type="PANTHER" id="PTHR30543">
    <property type="entry name" value="CHROMATE REDUCTASE"/>
    <property type="match status" value="1"/>
</dbReference>
<dbReference type="Proteomes" id="UP000546701">
    <property type="component" value="Unassembled WGS sequence"/>
</dbReference>
<proteinExistence type="predicted"/>
<dbReference type="GO" id="GO:0005829">
    <property type="term" value="C:cytosol"/>
    <property type="evidence" value="ECO:0007669"/>
    <property type="project" value="TreeGrafter"/>
</dbReference>
<organism evidence="2 3">
    <name type="scientific">Sphingomonas prati</name>
    <dbReference type="NCBI Taxonomy" id="1843237"/>
    <lineage>
        <taxon>Bacteria</taxon>
        <taxon>Pseudomonadati</taxon>
        <taxon>Pseudomonadota</taxon>
        <taxon>Alphaproteobacteria</taxon>
        <taxon>Sphingomonadales</taxon>
        <taxon>Sphingomonadaceae</taxon>
        <taxon>Sphingomonas</taxon>
    </lineage>
</organism>